<sequence length="57" mass="7206">MTFEEYLISKKIDLEKFAKSEPERFEEWRVLFEQMHPESFTMHKKFQINPTRRKYHL</sequence>
<reference evidence="2" key="1">
    <citation type="journal article" date="2019" name="Int. J. Syst. Evol. Microbiol.">
        <title>The Global Catalogue of Microorganisms (GCM) 10K type strain sequencing project: providing services to taxonomists for standard genome sequencing and annotation.</title>
        <authorList>
            <consortium name="The Broad Institute Genomics Platform"/>
            <consortium name="The Broad Institute Genome Sequencing Center for Infectious Disease"/>
            <person name="Wu L."/>
            <person name="Ma J."/>
        </authorList>
    </citation>
    <scope>NUCLEOTIDE SEQUENCE [LARGE SCALE GENOMIC DNA]</scope>
    <source>
        <strain evidence="2">KCTC 52344</strain>
    </source>
</reference>
<comment type="caution">
    <text evidence="1">The sequence shown here is derived from an EMBL/GenBank/DDBJ whole genome shotgun (WGS) entry which is preliminary data.</text>
</comment>
<accession>A0ABW5J9T1</accession>
<protein>
    <submittedName>
        <fullName evidence="1">Uncharacterized protein</fullName>
    </submittedName>
</protein>
<dbReference type="Proteomes" id="UP001597510">
    <property type="component" value="Unassembled WGS sequence"/>
</dbReference>
<keyword evidence="2" id="KW-1185">Reference proteome</keyword>
<gene>
    <name evidence="1" type="ORF">ACFSR2_11320</name>
</gene>
<evidence type="ECO:0000313" key="2">
    <source>
        <dbReference type="Proteomes" id="UP001597510"/>
    </source>
</evidence>
<organism evidence="1 2">
    <name type="scientific">Emticicia soli</name>
    <dbReference type="NCBI Taxonomy" id="2027878"/>
    <lineage>
        <taxon>Bacteria</taxon>
        <taxon>Pseudomonadati</taxon>
        <taxon>Bacteroidota</taxon>
        <taxon>Cytophagia</taxon>
        <taxon>Cytophagales</taxon>
        <taxon>Leadbetterellaceae</taxon>
        <taxon>Emticicia</taxon>
    </lineage>
</organism>
<dbReference type="RefSeq" id="WP_340236788.1">
    <property type="nucleotide sequence ID" value="NZ_JBBEWC010000007.1"/>
</dbReference>
<proteinExistence type="predicted"/>
<name>A0ABW5J9T1_9BACT</name>
<evidence type="ECO:0000313" key="1">
    <source>
        <dbReference type="EMBL" id="MFD2521480.1"/>
    </source>
</evidence>
<dbReference type="EMBL" id="JBHULC010000009">
    <property type="protein sequence ID" value="MFD2521480.1"/>
    <property type="molecule type" value="Genomic_DNA"/>
</dbReference>